<name>A0A7S4STL0_9DINO</name>
<evidence type="ECO:0008006" key="2">
    <source>
        <dbReference type="Google" id="ProtNLM"/>
    </source>
</evidence>
<proteinExistence type="predicted"/>
<organism evidence="1">
    <name type="scientific">Alexandrium monilatum</name>
    <dbReference type="NCBI Taxonomy" id="311494"/>
    <lineage>
        <taxon>Eukaryota</taxon>
        <taxon>Sar</taxon>
        <taxon>Alveolata</taxon>
        <taxon>Dinophyceae</taxon>
        <taxon>Gonyaulacales</taxon>
        <taxon>Pyrocystaceae</taxon>
        <taxon>Alexandrium</taxon>
    </lineage>
</organism>
<reference evidence="1" key="1">
    <citation type="submission" date="2021-01" db="EMBL/GenBank/DDBJ databases">
        <authorList>
            <person name="Corre E."/>
            <person name="Pelletier E."/>
            <person name="Niang G."/>
            <person name="Scheremetjew M."/>
            <person name="Finn R."/>
            <person name="Kale V."/>
            <person name="Holt S."/>
            <person name="Cochrane G."/>
            <person name="Meng A."/>
            <person name="Brown T."/>
            <person name="Cohen L."/>
        </authorList>
    </citation>
    <scope>NUCLEOTIDE SEQUENCE</scope>
    <source>
        <strain evidence="1">CCMP3105</strain>
    </source>
</reference>
<dbReference type="InterPro" id="IPR016024">
    <property type="entry name" value="ARM-type_fold"/>
</dbReference>
<gene>
    <name evidence="1" type="ORF">AMON00008_LOCUS56351</name>
</gene>
<evidence type="ECO:0000313" key="1">
    <source>
        <dbReference type="EMBL" id="CAE4655684.1"/>
    </source>
</evidence>
<accession>A0A7S4STL0</accession>
<dbReference type="Gene3D" id="1.25.10.10">
    <property type="entry name" value="Leucine-rich Repeat Variant"/>
    <property type="match status" value="1"/>
</dbReference>
<dbReference type="InterPro" id="IPR011989">
    <property type="entry name" value="ARM-like"/>
</dbReference>
<dbReference type="AlphaFoldDB" id="A0A7S4STL0"/>
<protein>
    <recommendedName>
        <fullName evidence="2">Protein HGH1 homolog</fullName>
    </recommendedName>
</protein>
<dbReference type="EMBL" id="HBNR01079018">
    <property type="protein sequence ID" value="CAE4655684.1"/>
    <property type="molecule type" value="Transcribed_RNA"/>
</dbReference>
<dbReference type="SUPFAM" id="SSF48371">
    <property type="entry name" value="ARM repeat"/>
    <property type="match status" value="1"/>
</dbReference>
<sequence length="390" mass="39945">MVDDGLQAQLALAVADGADSIVTALALSQRLGELRGGPEAVRLVVQGPPGGGGSTWGARLAAALEGRAGRGHSAALVAFERTGGYWCILEALSDARGLDPPTRRAFYAQFDDAALHAALLASLAARGGPADAVVRRCTRNLARSSELRGPLRPAVPALVEDLADGALAPEAAAALCNVACHSENKEQAVECGAVRNVVLQLGRPGQPAEASEDLVACLGVLTGGFEKGLAALFEVAVVEGRQKVFAPLFALLQAGGGSSATLQCMVLDVVGGLCAASPQFKAWAIQETPVVKTELPQMLRSDAAEVRAAALELAGMLVDADGFVEVFQRANGVSALQSVLEQDGPRGGGAGASGPLQFMAPAMPSGGMGGRRAPTQREMAQYLLSKILIL</sequence>